<reference evidence="1" key="1">
    <citation type="submission" date="2024-02" db="EMBL/GenBank/DDBJ databases">
        <title>Metagenome Assembled Genome of Zalaria obscura JY119.</title>
        <authorList>
            <person name="Vighnesh L."/>
            <person name="Jagadeeshwari U."/>
            <person name="Venkata Ramana C."/>
            <person name="Sasikala C."/>
        </authorList>
    </citation>
    <scope>NUCLEOTIDE SEQUENCE</scope>
    <source>
        <strain evidence="1">JY119</strain>
    </source>
</reference>
<comment type="caution">
    <text evidence="1">The sequence shown here is derived from an EMBL/GenBank/DDBJ whole genome shotgun (WGS) entry which is preliminary data.</text>
</comment>
<proteinExistence type="predicted"/>
<evidence type="ECO:0000313" key="2">
    <source>
        <dbReference type="Proteomes" id="UP001320706"/>
    </source>
</evidence>
<name>A0ACC3SAU0_9PEZI</name>
<protein>
    <submittedName>
        <fullName evidence="1">Uncharacterized protein</fullName>
    </submittedName>
</protein>
<accession>A0ACC3SAU0</accession>
<organism evidence="1 2">
    <name type="scientific">Zalaria obscura</name>
    <dbReference type="NCBI Taxonomy" id="2024903"/>
    <lineage>
        <taxon>Eukaryota</taxon>
        <taxon>Fungi</taxon>
        <taxon>Dikarya</taxon>
        <taxon>Ascomycota</taxon>
        <taxon>Pezizomycotina</taxon>
        <taxon>Dothideomycetes</taxon>
        <taxon>Dothideomycetidae</taxon>
        <taxon>Dothideales</taxon>
        <taxon>Zalariaceae</taxon>
        <taxon>Zalaria</taxon>
    </lineage>
</organism>
<gene>
    <name evidence="1" type="ORF">M8818_004896</name>
</gene>
<dbReference type="EMBL" id="JAMKPW020000024">
    <property type="protein sequence ID" value="KAK8205527.1"/>
    <property type="molecule type" value="Genomic_DNA"/>
</dbReference>
<dbReference type="Proteomes" id="UP001320706">
    <property type="component" value="Unassembled WGS sequence"/>
</dbReference>
<keyword evidence="2" id="KW-1185">Reference proteome</keyword>
<evidence type="ECO:0000313" key="1">
    <source>
        <dbReference type="EMBL" id="KAK8205527.1"/>
    </source>
</evidence>
<sequence length="106" mass="12048">MVTQRHVIDTTSLDSDCGGYFARQKGFGREATNQSGQQREPFTIGRPERPRTSGPTELDNEMLHYCRPASNPQVEIGLLALPEESRISLTSQQVVYYYAAFRDHDR</sequence>